<feature type="compositionally biased region" description="Low complexity" evidence="1">
    <location>
        <begin position="117"/>
        <end position="127"/>
    </location>
</feature>
<accession>A0A0N1IK53</accession>
<feature type="region of interest" description="Disordered" evidence="1">
    <location>
        <begin position="90"/>
        <end position="137"/>
    </location>
</feature>
<dbReference type="EMBL" id="LJSK01000160">
    <property type="protein sequence ID" value="KPI85871.1"/>
    <property type="molecule type" value="Genomic_DNA"/>
</dbReference>
<evidence type="ECO:0000313" key="3">
    <source>
        <dbReference type="Proteomes" id="UP000038009"/>
    </source>
</evidence>
<dbReference type="SUPFAM" id="SSF48452">
    <property type="entry name" value="TPR-like"/>
    <property type="match status" value="1"/>
</dbReference>
<dbReference type="OrthoDB" id="272215at2759"/>
<organism evidence="2 3">
    <name type="scientific">Leptomonas seymouri</name>
    <dbReference type="NCBI Taxonomy" id="5684"/>
    <lineage>
        <taxon>Eukaryota</taxon>
        <taxon>Discoba</taxon>
        <taxon>Euglenozoa</taxon>
        <taxon>Kinetoplastea</taxon>
        <taxon>Metakinetoplastina</taxon>
        <taxon>Trypanosomatida</taxon>
        <taxon>Trypanosomatidae</taxon>
        <taxon>Leishmaniinae</taxon>
        <taxon>Leptomonas</taxon>
    </lineage>
</organism>
<comment type="caution">
    <text evidence="2">The sequence shown here is derived from an EMBL/GenBank/DDBJ whole genome shotgun (WGS) entry which is preliminary data.</text>
</comment>
<keyword evidence="3" id="KW-1185">Reference proteome</keyword>
<feature type="compositionally biased region" description="Polar residues" evidence="1">
    <location>
        <begin position="90"/>
        <end position="105"/>
    </location>
</feature>
<sequence length="644" mass="68582">MAEAKPLSVKRSFLEPLRVPKAAAKANAAENTSAGFVKASPKTSVEWLQLASQLLIASGNSRPVEERVLLMCEEAAGMLLEDDAKAHTAQQRRSLTTAETETAVYSPQEGMGVEDNAAAGTASGADGSAEDTDAAPAPSTERLQAAYLLTAASMAAVESHRLPVAESAIRLARAAVEAYRCPMTACTMAGACVHWGMVSCDQERRSAAYQTAVTVIASTCKDLLDAESMTAEVASYAVRMAWMLVEVGAVNQSREPLTAVLQAYPKNYMALLLLSLLHTVDGDYESANAAIIHLLEAYPNDVVGVVVHAAVQQRCRGPTEADAYAKDPGAVPHSANIDSRAEEAGEVLAVAMARILKLSDEATLAQAQGVKKKSLKGLCTHCAPDEEIEGGPQHSHGELKRRVVGHWALLSHVAARLGCMAIAEVSIAAGTDLVPRSELLYYRSFADLQCSQARLSLIRLRESVAAQHNGRYGPPTTTLVRDMNLLGQWDVDTMAANSTPTLGLPLTAAASEGLSSTPPLSGGPSHRLVSSKRFDAVFATVLAAVEAYPNHAEGHTLLGVTRLLEASQVDLPSDTRHNRLQEAGRHFFNAMRADGTSPEAYLGAGVVAEAQGAMAESYDYYTSAAEVSTQAPLIPWRYFHYLYE</sequence>
<protein>
    <submittedName>
        <fullName evidence="2">Uncharacterized protein</fullName>
    </submittedName>
</protein>
<proteinExistence type="predicted"/>
<reference evidence="2 3" key="1">
    <citation type="journal article" date="2015" name="PLoS Pathog.">
        <title>Leptomonas seymouri: Adaptations to the Dixenous Life Cycle Analyzed by Genome Sequencing, Transcriptome Profiling and Co-infection with Leishmania donovani.</title>
        <authorList>
            <person name="Kraeva N."/>
            <person name="Butenko A."/>
            <person name="Hlavacova J."/>
            <person name="Kostygov A."/>
            <person name="Myskova J."/>
            <person name="Grybchuk D."/>
            <person name="Lestinova T."/>
            <person name="Votypka J."/>
            <person name="Volf P."/>
            <person name="Opperdoes F."/>
            <person name="Flegontov P."/>
            <person name="Lukes J."/>
            <person name="Yurchenko V."/>
        </authorList>
    </citation>
    <scope>NUCLEOTIDE SEQUENCE [LARGE SCALE GENOMIC DNA]</scope>
    <source>
        <strain evidence="2 3">ATCC 30220</strain>
    </source>
</reference>
<dbReference type="OMA" id="THCAPDE"/>
<evidence type="ECO:0000256" key="1">
    <source>
        <dbReference type="SAM" id="MobiDB-lite"/>
    </source>
</evidence>
<gene>
    <name evidence="2" type="ORF">ABL78_5052</name>
</gene>
<dbReference type="AlphaFoldDB" id="A0A0N1IK53"/>
<dbReference type="VEuPathDB" id="TriTrypDB:Lsey_0160_0050"/>
<name>A0A0N1IK53_LEPSE</name>
<dbReference type="Gene3D" id="1.25.40.10">
    <property type="entry name" value="Tetratricopeptide repeat domain"/>
    <property type="match status" value="2"/>
</dbReference>
<dbReference type="InterPro" id="IPR011990">
    <property type="entry name" value="TPR-like_helical_dom_sf"/>
</dbReference>
<dbReference type="Proteomes" id="UP000038009">
    <property type="component" value="Unassembled WGS sequence"/>
</dbReference>
<evidence type="ECO:0000313" key="2">
    <source>
        <dbReference type="EMBL" id="KPI85871.1"/>
    </source>
</evidence>